<dbReference type="Proteomes" id="UP001143486">
    <property type="component" value="Unassembled WGS sequence"/>
</dbReference>
<organism evidence="2 3">
    <name type="scientific">Maricaulis virginensis</name>
    <dbReference type="NCBI Taxonomy" id="144022"/>
    <lineage>
        <taxon>Bacteria</taxon>
        <taxon>Pseudomonadati</taxon>
        <taxon>Pseudomonadota</taxon>
        <taxon>Alphaproteobacteria</taxon>
        <taxon>Maricaulales</taxon>
        <taxon>Maricaulaceae</taxon>
        <taxon>Maricaulis</taxon>
    </lineage>
</organism>
<keyword evidence="1" id="KW-0812">Transmembrane</keyword>
<evidence type="ECO:0000313" key="3">
    <source>
        <dbReference type="Proteomes" id="UP001143486"/>
    </source>
</evidence>
<evidence type="ECO:0000256" key="1">
    <source>
        <dbReference type="SAM" id="Phobius"/>
    </source>
</evidence>
<comment type="caution">
    <text evidence="2">The sequence shown here is derived from an EMBL/GenBank/DDBJ whole genome shotgun (WGS) entry which is preliminary data.</text>
</comment>
<keyword evidence="1" id="KW-1133">Transmembrane helix</keyword>
<dbReference type="EMBL" id="BSFE01000005">
    <property type="protein sequence ID" value="GLK52516.1"/>
    <property type="molecule type" value="Genomic_DNA"/>
</dbReference>
<feature type="transmembrane region" description="Helical" evidence="1">
    <location>
        <begin position="109"/>
        <end position="129"/>
    </location>
</feature>
<dbReference type="GO" id="GO:0016020">
    <property type="term" value="C:membrane"/>
    <property type="evidence" value="ECO:0007669"/>
    <property type="project" value="TreeGrafter"/>
</dbReference>
<keyword evidence="3" id="KW-1185">Reference proteome</keyword>
<dbReference type="Gene3D" id="1.20.120.1630">
    <property type="match status" value="1"/>
</dbReference>
<feature type="transmembrane region" description="Helical" evidence="1">
    <location>
        <begin position="188"/>
        <end position="206"/>
    </location>
</feature>
<reference evidence="2" key="2">
    <citation type="submission" date="2023-01" db="EMBL/GenBank/DDBJ databases">
        <authorList>
            <person name="Sun Q."/>
            <person name="Evtushenko L."/>
        </authorList>
    </citation>
    <scope>NUCLEOTIDE SEQUENCE</scope>
    <source>
        <strain evidence="2">VKM B-1513</strain>
    </source>
</reference>
<keyword evidence="1" id="KW-0472">Membrane</keyword>
<accession>A0A9W6ILG1</accession>
<dbReference type="AlphaFoldDB" id="A0A9W6ILG1"/>
<name>A0A9W6ILG1_9PROT</name>
<feature type="transmembrane region" description="Helical" evidence="1">
    <location>
        <begin position="141"/>
        <end position="159"/>
    </location>
</feature>
<dbReference type="PROSITE" id="PS50244">
    <property type="entry name" value="S5A_REDUCTASE"/>
    <property type="match status" value="1"/>
</dbReference>
<dbReference type="PANTHER" id="PTHR32251:SF17">
    <property type="entry name" value="STEROID 5-ALPHA REDUCTASE C-TERMINAL DOMAIN-CONTAINING PROTEIN"/>
    <property type="match status" value="1"/>
</dbReference>
<dbReference type="InterPro" id="IPR010721">
    <property type="entry name" value="UstE-like"/>
</dbReference>
<sequence length="268" mass="29822">MPEFVFVIGVNFAVLIGTMLALWLISVAIGDVSFIDSFWAAGFVLVAFVTHFLTPDGDAQRKLLLLAITTVWGLRLAGYLLWRWRKEGPDKRYVALLGKAKGNPHITSLTKVFLLQGVLLWIVSLPVQLGQVPAQPAGVSWLAWAGAALAIIGIFFESVGDWQMARFKGNPDNAGKVMDQGLWRYTRHPNYFGDACVWWGLFLIAAETTLGLFAIAGPILLTFLLVQWSGAALLERRLKRSRPEYEAYIRRTSSFIPMPPRRDTGETA</sequence>
<dbReference type="RefSeq" id="WP_271186883.1">
    <property type="nucleotide sequence ID" value="NZ_BSFE01000005.1"/>
</dbReference>
<dbReference type="PANTHER" id="PTHR32251">
    <property type="entry name" value="3-OXO-5-ALPHA-STEROID 4-DEHYDROGENASE"/>
    <property type="match status" value="1"/>
</dbReference>
<feature type="transmembrane region" description="Helical" evidence="1">
    <location>
        <begin position="6"/>
        <end position="25"/>
    </location>
</feature>
<feature type="transmembrane region" description="Helical" evidence="1">
    <location>
        <begin position="63"/>
        <end position="82"/>
    </location>
</feature>
<feature type="transmembrane region" description="Helical" evidence="1">
    <location>
        <begin position="32"/>
        <end position="51"/>
    </location>
</feature>
<gene>
    <name evidence="2" type="ORF">GCM10017621_20240</name>
</gene>
<reference evidence="2" key="1">
    <citation type="journal article" date="2014" name="Int. J. Syst. Evol. Microbiol.">
        <title>Complete genome sequence of Corynebacterium casei LMG S-19264T (=DSM 44701T), isolated from a smear-ripened cheese.</title>
        <authorList>
            <consortium name="US DOE Joint Genome Institute (JGI-PGF)"/>
            <person name="Walter F."/>
            <person name="Albersmeier A."/>
            <person name="Kalinowski J."/>
            <person name="Ruckert C."/>
        </authorList>
    </citation>
    <scope>NUCLEOTIDE SEQUENCE</scope>
    <source>
        <strain evidence="2">VKM B-1513</strain>
    </source>
</reference>
<dbReference type="Pfam" id="PF06966">
    <property type="entry name" value="DUF1295"/>
    <property type="match status" value="1"/>
</dbReference>
<protein>
    <submittedName>
        <fullName evidence="2">Membrane protein</fullName>
    </submittedName>
</protein>
<proteinExistence type="predicted"/>
<evidence type="ECO:0000313" key="2">
    <source>
        <dbReference type="EMBL" id="GLK52516.1"/>
    </source>
</evidence>